<name>A0A060QJI6_9PROT</name>
<organism evidence="1 2">
    <name type="scientific">Asaia bogorensis</name>
    <dbReference type="NCBI Taxonomy" id="91915"/>
    <lineage>
        <taxon>Bacteria</taxon>
        <taxon>Pseudomonadati</taxon>
        <taxon>Pseudomonadota</taxon>
        <taxon>Alphaproteobacteria</taxon>
        <taxon>Acetobacterales</taxon>
        <taxon>Acetobacteraceae</taxon>
        <taxon>Asaia</taxon>
    </lineage>
</organism>
<dbReference type="eggNOG" id="ENOG5032XGJ">
    <property type="taxonomic scope" value="Bacteria"/>
</dbReference>
<gene>
    <name evidence="1" type="ORF">ASAP_0902</name>
</gene>
<comment type="caution">
    <text evidence="1">The sequence shown here is derived from an EMBL/GenBank/DDBJ whole genome shotgun (WGS) entry which is preliminary data.</text>
</comment>
<evidence type="ECO:0008006" key="3">
    <source>
        <dbReference type="Google" id="ProtNLM"/>
    </source>
</evidence>
<reference evidence="1 2" key="1">
    <citation type="journal article" date="2014" name="Genome Biol. Evol.">
        <title>Acetic acid bacteria genomes reveal functional traits for adaptation to life in insect guts.</title>
        <authorList>
            <person name="Chouaia B."/>
            <person name="Gaiarsa S."/>
            <person name="Crotti E."/>
            <person name="Comandatore F."/>
            <person name="Degli Esposti M."/>
            <person name="Ricci I."/>
            <person name="Alma A."/>
            <person name="Favia G."/>
            <person name="Bandi C."/>
            <person name="Daffonchio D."/>
        </authorList>
    </citation>
    <scope>NUCLEOTIDE SEQUENCE [LARGE SCALE GENOMIC DNA]</scope>
    <source>
        <strain evidence="1 2">SF2.1</strain>
    </source>
</reference>
<evidence type="ECO:0000313" key="1">
    <source>
        <dbReference type="EMBL" id="CDG38947.1"/>
    </source>
</evidence>
<protein>
    <recommendedName>
        <fullName evidence="3">Nucleotidyltransferase family protein</fullName>
    </recommendedName>
</protein>
<dbReference type="EMBL" id="CBLX010000006">
    <property type="protein sequence ID" value="CDG38947.1"/>
    <property type="molecule type" value="Genomic_DNA"/>
</dbReference>
<proteinExistence type="predicted"/>
<evidence type="ECO:0000313" key="2">
    <source>
        <dbReference type="Proteomes" id="UP000027583"/>
    </source>
</evidence>
<dbReference type="AlphaFoldDB" id="A0A060QJI6"/>
<sequence>MLVLCWLALDWDGKVWLMSIPDDFWHCLDALGIVCEAYRSGTGHDAVLVGGAATVIYTAGAFSSGDFDFVVINDQAFDQAMIASGFRREDRCGKLRVGYFHPDHPRYGVQAVGSALFDGRADRKRLFALQLREGPIVKLPRIEDMIADRLAQFAVASPSDDSRLRQATVLFRLAEKLDMGYLRLRCSEEGGDFTLLERL</sequence>
<accession>A0A060QJI6</accession>
<dbReference type="Proteomes" id="UP000027583">
    <property type="component" value="Unassembled WGS sequence"/>
</dbReference>
<reference evidence="1 2" key="2">
    <citation type="journal article" date="2014" name="PLoS ONE">
        <title>Evolution of mitochondria reconstructed from the energy metabolism of living bacteria.</title>
        <authorList>
            <person name="Degli Esposti M."/>
            <person name="Chouaia B."/>
            <person name="Comandatore F."/>
            <person name="Crotti E."/>
            <person name="Sassera D."/>
            <person name="Lievens P.M."/>
            <person name="Daffonchio D."/>
            <person name="Bandi C."/>
        </authorList>
    </citation>
    <scope>NUCLEOTIDE SEQUENCE [LARGE SCALE GENOMIC DNA]</scope>
    <source>
        <strain evidence="1 2">SF2.1</strain>
    </source>
</reference>